<dbReference type="EMBL" id="CALNXJ010000045">
    <property type="protein sequence ID" value="CAH3149087.1"/>
    <property type="molecule type" value="Genomic_DNA"/>
</dbReference>
<name>A0AAU9XJ08_9CNID</name>
<dbReference type="PANTHER" id="PTHR37162:SF11">
    <property type="match status" value="1"/>
</dbReference>
<organism evidence="1 2">
    <name type="scientific">Pocillopora meandrina</name>
    <dbReference type="NCBI Taxonomy" id="46732"/>
    <lineage>
        <taxon>Eukaryota</taxon>
        <taxon>Metazoa</taxon>
        <taxon>Cnidaria</taxon>
        <taxon>Anthozoa</taxon>
        <taxon>Hexacorallia</taxon>
        <taxon>Scleractinia</taxon>
        <taxon>Astrocoeniina</taxon>
        <taxon>Pocilloporidae</taxon>
        <taxon>Pocillopora</taxon>
    </lineage>
</organism>
<protein>
    <recommendedName>
        <fullName evidence="3">Transposase</fullName>
    </recommendedName>
</protein>
<accession>A0AAU9XJ08</accession>
<sequence length="434" mass="49110">MGEAAVKSHMKSKKHVDAVKGTFVLGRSEQPCSSGAGDIRNYVASNETLAAEVLWALKVILSHYSYKSCEDIPELFKRMFPDSQIASKFSCGEKKCAYLACFGIAPYFQRKLTDEVTKLELFVLLFDESHNKVTQTKQMDLHVRFWDAKNSRVQTRYLTSVFLGHATADDLLEKIVSYLDSIKIQKSNILQLSMDGPNVNWKLHELFQELISEVDENAPILVNVGSCGLHIVHNAFKAGSKASTWSIQEVLSSLHWLFVDSPARREDYTEITSSVVFPIKYCKHRWLENLPVVVRAQEIWKEVTFYVTTVQRSSKYSVPTSKSYKTIRDSTQDPLMPLKFAAFESVAKQLQPFLVQFQSDSPLLPFVASSLEKVIRGLMKRFVKADVLQGASSAVKLLKIDFKKRENCLDVEKLDVGFVAATKLKRIASSQENQ</sequence>
<gene>
    <name evidence="1" type="ORF">PMEA_00024295</name>
</gene>
<dbReference type="AlphaFoldDB" id="A0AAU9XJ08"/>
<dbReference type="InterPro" id="IPR012337">
    <property type="entry name" value="RNaseH-like_sf"/>
</dbReference>
<evidence type="ECO:0008006" key="3">
    <source>
        <dbReference type="Google" id="ProtNLM"/>
    </source>
</evidence>
<proteinExistence type="predicted"/>
<dbReference type="PANTHER" id="PTHR37162">
    <property type="entry name" value="HAT FAMILY DIMERISATION DOMAINCONTAINING PROTEIN-RELATED"/>
    <property type="match status" value="1"/>
</dbReference>
<keyword evidence="2" id="KW-1185">Reference proteome</keyword>
<dbReference type="SUPFAM" id="SSF53098">
    <property type="entry name" value="Ribonuclease H-like"/>
    <property type="match status" value="1"/>
</dbReference>
<evidence type="ECO:0000313" key="2">
    <source>
        <dbReference type="Proteomes" id="UP001159428"/>
    </source>
</evidence>
<evidence type="ECO:0000313" key="1">
    <source>
        <dbReference type="EMBL" id="CAH3149087.1"/>
    </source>
</evidence>
<reference evidence="1 2" key="1">
    <citation type="submission" date="2022-05" db="EMBL/GenBank/DDBJ databases">
        <authorList>
            <consortium name="Genoscope - CEA"/>
            <person name="William W."/>
        </authorList>
    </citation>
    <scope>NUCLEOTIDE SEQUENCE [LARGE SCALE GENOMIC DNA]</scope>
</reference>
<dbReference type="Proteomes" id="UP001159428">
    <property type="component" value="Unassembled WGS sequence"/>
</dbReference>
<comment type="caution">
    <text evidence="1">The sequence shown here is derived from an EMBL/GenBank/DDBJ whole genome shotgun (WGS) entry which is preliminary data.</text>
</comment>